<dbReference type="SMART" id="SM00729">
    <property type="entry name" value="Elp3"/>
    <property type="match status" value="1"/>
</dbReference>
<organism evidence="8 9">
    <name type="scientific">Halococcoides cellulosivorans</name>
    <dbReference type="NCBI Taxonomy" id="1679096"/>
    <lineage>
        <taxon>Archaea</taxon>
        <taxon>Methanobacteriati</taxon>
        <taxon>Methanobacteriota</taxon>
        <taxon>Stenosarchaea group</taxon>
        <taxon>Halobacteria</taxon>
        <taxon>Halobacteriales</taxon>
        <taxon>Haloarculaceae</taxon>
        <taxon>Halococcoides</taxon>
    </lineage>
</organism>
<evidence type="ECO:0000256" key="3">
    <source>
        <dbReference type="ARBA" id="ARBA00022691"/>
    </source>
</evidence>
<dbReference type="GO" id="GO:0046872">
    <property type="term" value="F:metal ion binding"/>
    <property type="evidence" value="ECO:0007669"/>
    <property type="project" value="UniProtKB-KW"/>
</dbReference>
<keyword evidence="9" id="KW-1185">Reference proteome</keyword>
<dbReference type="Gene3D" id="3.20.20.70">
    <property type="entry name" value="Aldolase class I"/>
    <property type="match status" value="1"/>
</dbReference>
<keyword evidence="6" id="KW-0411">Iron-sulfur</keyword>
<evidence type="ECO:0000259" key="7">
    <source>
        <dbReference type="PROSITE" id="PS51918"/>
    </source>
</evidence>
<dbReference type="GeneID" id="36510902"/>
<dbReference type="RefSeq" id="WP_108380636.1">
    <property type="nucleotide sequence ID" value="NZ_CP028858.1"/>
</dbReference>
<dbReference type="CDD" id="cd01335">
    <property type="entry name" value="Radical_SAM"/>
    <property type="match status" value="1"/>
</dbReference>
<evidence type="ECO:0000256" key="6">
    <source>
        <dbReference type="ARBA" id="ARBA00023014"/>
    </source>
</evidence>
<dbReference type="GO" id="GO:0003824">
    <property type="term" value="F:catalytic activity"/>
    <property type="evidence" value="ECO:0007669"/>
    <property type="project" value="InterPro"/>
</dbReference>
<dbReference type="InterPro" id="IPR058240">
    <property type="entry name" value="rSAM_sf"/>
</dbReference>
<keyword evidence="5" id="KW-0408">Iron</keyword>
<proteinExistence type="predicted"/>
<dbReference type="InterPro" id="IPR013785">
    <property type="entry name" value="Aldolase_TIM"/>
</dbReference>
<dbReference type="KEGG" id="harc:HARCEL1_00305"/>
<keyword evidence="2" id="KW-0004">4Fe-4S</keyword>
<dbReference type="EMBL" id="CP028858">
    <property type="protein sequence ID" value="AWB26267.1"/>
    <property type="molecule type" value="Genomic_DNA"/>
</dbReference>
<dbReference type="SFLD" id="SFLDS00029">
    <property type="entry name" value="Radical_SAM"/>
    <property type="match status" value="1"/>
</dbReference>
<dbReference type="SUPFAM" id="SSF102114">
    <property type="entry name" value="Radical SAM enzymes"/>
    <property type="match status" value="1"/>
</dbReference>
<dbReference type="InterPro" id="IPR006638">
    <property type="entry name" value="Elp3/MiaA/NifB-like_rSAM"/>
</dbReference>
<dbReference type="SFLD" id="SFLDG01083">
    <property type="entry name" value="Uncharacterised_Radical_SAM_Su"/>
    <property type="match status" value="1"/>
</dbReference>
<sequence length="314" mass="34097">MDLAYGPVPSRRLHKSLGINTIPPTTCPYACVYCQLGPTTTSGTDRREFHSPDEIAAAVRERLDAVRSAGESVDYLSIVPDGEPTLDANLGGTIDRLQDFDVDVAVISNGSLLADPEVRADLARADWVSIKVDAGTATTWRQVDRPNGRLDFEAIQRGKEAFAADFDGTLTTETMLVDGVNDEAHHLDATVDRVAAIDPDTAYIAVPTRPPDEDWVDPATEAALARAYSIFDERLDTVEYLIGAEGPAFAATGDIRADLLGVTAVHPMREADVREMLDRDDADWAVVEDLIASGALLEREYGGTTYYLRAIQTE</sequence>
<evidence type="ECO:0000256" key="1">
    <source>
        <dbReference type="ARBA" id="ARBA00001966"/>
    </source>
</evidence>
<dbReference type="Proteomes" id="UP000244727">
    <property type="component" value="Chromosome"/>
</dbReference>
<dbReference type="Pfam" id="PF04055">
    <property type="entry name" value="Radical_SAM"/>
    <property type="match status" value="1"/>
</dbReference>
<evidence type="ECO:0000256" key="4">
    <source>
        <dbReference type="ARBA" id="ARBA00022723"/>
    </source>
</evidence>
<dbReference type="PROSITE" id="PS51918">
    <property type="entry name" value="RADICAL_SAM"/>
    <property type="match status" value="1"/>
</dbReference>
<gene>
    <name evidence="8" type="ORF">HARCEL1_00305</name>
</gene>
<dbReference type="AlphaFoldDB" id="A0A2R4WXJ8"/>
<protein>
    <submittedName>
        <fullName evidence="8">Radical SAM protein</fullName>
    </submittedName>
</protein>
<dbReference type="GO" id="GO:0051539">
    <property type="term" value="F:4 iron, 4 sulfur cluster binding"/>
    <property type="evidence" value="ECO:0007669"/>
    <property type="project" value="UniProtKB-KW"/>
</dbReference>
<feature type="domain" description="Radical SAM core" evidence="7">
    <location>
        <begin position="11"/>
        <end position="245"/>
    </location>
</feature>
<accession>A0A2R4WXJ8</accession>
<evidence type="ECO:0000256" key="2">
    <source>
        <dbReference type="ARBA" id="ARBA00022485"/>
    </source>
</evidence>
<evidence type="ECO:0000256" key="5">
    <source>
        <dbReference type="ARBA" id="ARBA00023004"/>
    </source>
</evidence>
<dbReference type="PANTHER" id="PTHR43787:SF11">
    <property type="entry name" value="UPF0026 PROTEIN SLR1464"/>
    <property type="match status" value="1"/>
</dbReference>
<dbReference type="PANTHER" id="PTHR43787">
    <property type="entry name" value="FEMO COFACTOR BIOSYNTHESIS PROTEIN NIFB-RELATED"/>
    <property type="match status" value="1"/>
</dbReference>
<comment type="cofactor">
    <cofactor evidence="1">
        <name>[4Fe-4S] cluster</name>
        <dbReference type="ChEBI" id="CHEBI:49883"/>
    </cofactor>
</comment>
<dbReference type="InterPro" id="IPR007197">
    <property type="entry name" value="rSAM"/>
</dbReference>
<keyword evidence="4" id="KW-0479">Metal-binding</keyword>
<name>A0A2R4WXJ8_9EURY</name>
<dbReference type="InterPro" id="IPR040084">
    <property type="entry name" value="GTPase_Obg"/>
</dbReference>
<evidence type="ECO:0000313" key="8">
    <source>
        <dbReference type="EMBL" id="AWB26267.1"/>
    </source>
</evidence>
<reference evidence="8 9" key="1">
    <citation type="submission" date="2018-04" db="EMBL/GenBank/DDBJ databases">
        <title>Halococcoides cellulosivorans gen. nov., sp. nov., an extremely halophilic cellulose-utilizing haloarchaeon from hypersaline lakes.</title>
        <authorList>
            <person name="Sorokin D.Y."/>
            <person name="Toshchakov S.V."/>
            <person name="Samarov N.I."/>
            <person name="Korzhenkov A."/>
            <person name="Kublanov I.V."/>
        </authorList>
    </citation>
    <scope>NUCLEOTIDE SEQUENCE [LARGE SCALE GENOMIC DNA]</scope>
    <source>
        <strain evidence="8 9">HArcel1</strain>
    </source>
</reference>
<evidence type="ECO:0000313" key="9">
    <source>
        <dbReference type="Proteomes" id="UP000244727"/>
    </source>
</evidence>
<keyword evidence="3" id="KW-0949">S-adenosyl-L-methionine</keyword>